<organism evidence="5 6">
    <name type="scientific">Rhizobium quercicola</name>
    <dbReference type="NCBI Taxonomy" id="2901226"/>
    <lineage>
        <taxon>Bacteria</taxon>
        <taxon>Pseudomonadati</taxon>
        <taxon>Pseudomonadota</taxon>
        <taxon>Alphaproteobacteria</taxon>
        <taxon>Hyphomicrobiales</taxon>
        <taxon>Rhizobiaceae</taxon>
        <taxon>Rhizobium/Agrobacterium group</taxon>
        <taxon>Rhizobium</taxon>
    </lineage>
</organism>
<dbReference type="GO" id="GO:0005524">
    <property type="term" value="F:ATP binding"/>
    <property type="evidence" value="ECO:0007669"/>
    <property type="project" value="UniProtKB-KW"/>
</dbReference>
<dbReference type="EMBL" id="JAJOZR010000006">
    <property type="protein sequence ID" value="MCD7109448.1"/>
    <property type="molecule type" value="Genomic_DNA"/>
</dbReference>
<dbReference type="NCBIfam" id="TIGR00370">
    <property type="entry name" value="5-oxoprolinase subunit PxpB"/>
    <property type="match status" value="1"/>
</dbReference>
<dbReference type="Pfam" id="PF02682">
    <property type="entry name" value="CT_C_D"/>
    <property type="match status" value="1"/>
</dbReference>
<evidence type="ECO:0000256" key="1">
    <source>
        <dbReference type="ARBA" id="ARBA00022741"/>
    </source>
</evidence>
<keyword evidence="3" id="KW-0067">ATP-binding</keyword>
<feature type="domain" description="Carboxyltransferase" evidence="4">
    <location>
        <begin position="18"/>
        <end position="216"/>
    </location>
</feature>
<sequence length="231" mass="24829">MTRAATSPASRPLIRSRPGISAIGARAFLFDAPGAFELAAQRRIWALTQTVRQWPDVIETVPGMTNLLAIFEAVPEDPDGVISRLLKAWERAESIDITGRTIDIPVHYGGAHATDLAALCDLSGLSDREVVRLHHQGSYTVFALGSAPGFGYLHGLDPRIHMPRKTVPSLRMEKGCVTIGGMQTGVAVLTGPNGWNSIGFADLPMFDPAAAVPALMAPGDIVRFLPERIEL</sequence>
<protein>
    <submittedName>
        <fullName evidence="5">5-oxoprolinase subunit PxpB</fullName>
        <ecNumber evidence="5">3.5.2.9</ecNumber>
    </submittedName>
</protein>
<dbReference type="Gene3D" id="2.40.100.10">
    <property type="entry name" value="Cyclophilin-like"/>
    <property type="match status" value="1"/>
</dbReference>
<dbReference type="EC" id="3.5.2.9" evidence="5"/>
<evidence type="ECO:0000259" key="4">
    <source>
        <dbReference type="SMART" id="SM00796"/>
    </source>
</evidence>
<dbReference type="InterPro" id="IPR010016">
    <property type="entry name" value="PxpB"/>
</dbReference>
<evidence type="ECO:0000313" key="5">
    <source>
        <dbReference type="EMBL" id="MCD7109448.1"/>
    </source>
</evidence>
<dbReference type="Proteomes" id="UP001139089">
    <property type="component" value="Unassembled WGS sequence"/>
</dbReference>
<dbReference type="InterPro" id="IPR029000">
    <property type="entry name" value="Cyclophilin-like_dom_sf"/>
</dbReference>
<dbReference type="SUPFAM" id="SSF50891">
    <property type="entry name" value="Cyclophilin-like"/>
    <property type="match status" value="1"/>
</dbReference>
<keyword evidence="6" id="KW-1185">Reference proteome</keyword>
<dbReference type="PANTHER" id="PTHR34698:SF2">
    <property type="entry name" value="5-OXOPROLINASE SUBUNIT B"/>
    <property type="match status" value="1"/>
</dbReference>
<comment type="caution">
    <text evidence="5">The sequence shown here is derived from an EMBL/GenBank/DDBJ whole genome shotgun (WGS) entry which is preliminary data.</text>
</comment>
<evidence type="ECO:0000256" key="3">
    <source>
        <dbReference type="ARBA" id="ARBA00022840"/>
    </source>
</evidence>
<gene>
    <name evidence="5" type="primary">pxpB</name>
    <name evidence="5" type="ORF">LRX75_10365</name>
</gene>
<dbReference type="SMART" id="SM00796">
    <property type="entry name" value="AHS1"/>
    <property type="match status" value="1"/>
</dbReference>
<dbReference type="PANTHER" id="PTHR34698">
    <property type="entry name" value="5-OXOPROLINASE SUBUNIT B"/>
    <property type="match status" value="1"/>
</dbReference>
<reference evidence="5" key="1">
    <citation type="submission" date="2021-12" db="EMBL/GenBank/DDBJ databases">
        <authorList>
            <person name="Li Y."/>
        </authorList>
    </citation>
    <scope>NUCLEOTIDE SEQUENCE</scope>
    <source>
        <strain evidence="5">DKSPLA3</strain>
    </source>
</reference>
<dbReference type="AlphaFoldDB" id="A0A9X1NS76"/>
<name>A0A9X1NS76_9HYPH</name>
<evidence type="ECO:0000313" key="6">
    <source>
        <dbReference type="Proteomes" id="UP001139089"/>
    </source>
</evidence>
<evidence type="ECO:0000256" key="2">
    <source>
        <dbReference type="ARBA" id="ARBA00022801"/>
    </source>
</evidence>
<dbReference type="InterPro" id="IPR003833">
    <property type="entry name" value="CT_C_D"/>
</dbReference>
<accession>A0A9X1NS76</accession>
<keyword evidence="1" id="KW-0547">Nucleotide-binding</keyword>
<dbReference type="SUPFAM" id="SSF160467">
    <property type="entry name" value="PH0987 N-terminal domain-like"/>
    <property type="match status" value="1"/>
</dbReference>
<dbReference type="RefSeq" id="WP_231814086.1">
    <property type="nucleotide sequence ID" value="NZ_JAJOZR010000006.1"/>
</dbReference>
<proteinExistence type="predicted"/>
<dbReference type="GO" id="GO:0017168">
    <property type="term" value="F:5-oxoprolinase (ATP-hydrolyzing) activity"/>
    <property type="evidence" value="ECO:0007669"/>
    <property type="project" value="UniProtKB-EC"/>
</dbReference>
<keyword evidence="2 5" id="KW-0378">Hydrolase</keyword>